<keyword evidence="8" id="KW-1185">Reference proteome</keyword>
<dbReference type="AlphaFoldDB" id="A0A157PVC7"/>
<dbReference type="Pfam" id="PF00291">
    <property type="entry name" value="PALP"/>
    <property type="match status" value="1"/>
</dbReference>
<proteinExistence type="inferred from homology"/>
<dbReference type="InterPro" id="IPR044561">
    <property type="entry name" value="ACT_ThrD-II-like"/>
</dbReference>
<protein>
    <submittedName>
        <fullName evidence="7">Threonine dehydratase</fullName>
        <ecNumber evidence="7">4.3.1.19</ecNumber>
    </submittedName>
</protein>
<keyword evidence="3" id="KW-0663">Pyridoxal phosphate</keyword>
<evidence type="ECO:0000259" key="6">
    <source>
        <dbReference type="PROSITE" id="PS51671"/>
    </source>
</evidence>
<dbReference type="FunFam" id="3.40.50.1100:FF:000005">
    <property type="entry name" value="Threonine dehydratase catabolic"/>
    <property type="match status" value="1"/>
</dbReference>
<dbReference type="KEGG" id="btrm:SAMEA390648700203"/>
<dbReference type="GO" id="GO:0004794">
    <property type="term" value="F:threonine deaminase activity"/>
    <property type="evidence" value="ECO:0007669"/>
    <property type="project" value="UniProtKB-EC"/>
</dbReference>
<keyword evidence="4 7" id="KW-0456">Lyase</keyword>
<dbReference type="PATRIC" id="fig|123899.6.peg.188"/>
<dbReference type="PANTHER" id="PTHR48078">
    <property type="entry name" value="THREONINE DEHYDRATASE, MITOCHONDRIAL-RELATED"/>
    <property type="match status" value="1"/>
</dbReference>
<evidence type="ECO:0000256" key="1">
    <source>
        <dbReference type="ARBA" id="ARBA00001933"/>
    </source>
</evidence>
<dbReference type="RefSeq" id="WP_033535240.1">
    <property type="nucleotide sequence ID" value="NZ_CP016340.1"/>
</dbReference>
<dbReference type="STRING" id="123899.SAMEA3906487_00203"/>
<evidence type="ECO:0000313" key="8">
    <source>
        <dbReference type="Proteomes" id="UP000076825"/>
    </source>
</evidence>
<evidence type="ECO:0000256" key="3">
    <source>
        <dbReference type="ARBA" id="ARBA00022898"/>
    </source>
</evidence>
<dbReference type="CDD" id="cd04886">
    <property type="entry name" value="ACT_ThrD-II-like"/>
    <property type="match status" value="1"/>
</dbReference>
<dbReference type="EMBL" id="LT546645">
    <property type="protein sequence ID" value="SAI66319.1"/>
    <property type="molecule type" value="Genomic_DNA"/>
</dbReference>
<dbReference type="InterPro" id="IPR001926">
    <property type="entry name" value="TrpB-like_PALP"/>
</dbReference>
<dbReference type="PANTHER" id="PTHR48078:SF6">
    <property type="entry name" value="L-THREONINE DEHYDRATASE CATABOLIC TDCB"/>
    <property type="match status" value="1"/>
</dbReference>
<evidence type="ECO:0000313" key="7">
    <source>
        <dbReference type="EMBL" id="SAI66319.1"/>
    </source>
</evidence>
<dbReference type="InterPro" id="IPR050147">
    <property type="entry name" value="Ser/Thr_Dehydratase"/>
</dbReference>
<gene>
    <name evidence="7" type="primary">tdcB_1</name>
    <name evidence="7" type="ORF">SAMEA3906487_00203</name>
</gene>
<sequence>MTDLAAIQTARDNLRGQVLKTPFTLSRTLSDMLGAEVWLKFENLQFTASFKERGALNRMLTLSAAERAAGVIAVSAGNHAQGVAYHAQRMGVPAVIVMPRFTPTVKVANTRRFGAEVVLAGDTFDDAKAKGYELARERGLTMIHPYDDEAVIAGQGTIGLEMLQDQPDLDAMVIAIGGGGLISGIATAAKAIKPDIEIIGVQTERFPSMYAAIHGQDRESGAYTIAEGIAVKSPGTLTEAIVRRLVDRIELVSEADIEHAIVVLLEIEKTVVEGAGAAGLAALLQEQGRGGQRYHGKRIGLVLTGGNIDPLMLGDLIERGMVRAGRLARIRVDLRDLPGALAQATKLIADAHANITEVHHQRAFTALPVRNVEVDFVLQTRGHDHIEEVIGVLNRAGFAASNHDH</sequence>
<comment type="cofactor">
    <cofactor evidence="1">
        <name>pyridoxal 5'-phosphate</name>
        <dbReference type="ChEBI" id="CHEBI:597326"/>
    </cofactor>
</comment>
<organism evidence="7 8">
    <name type="scientific">Bordetella trematum</name>
    <dbReference type="NCBI Taxonomy" id="123899"/>
    <lineage>
        <taxon>Bacteria</taxon>
        <taxon>Pseudomonadati</taxon>
        <taxon>Pseudomonadota</taxon>
        <taxon>Betaproteobacteria</taxon>
        <taxon>Burkholderiales</taxon>
        <taxon>Alcaligenaceae</taxon>
        <taxon>Bordetella</taxon>
    </lineage>
</organism>
<comment type="similarity">
    <text evidence="2">Belongs to the serine/threonine dehydratase family.</text>
</comment>
<feature type="domain" description="ACT" evidence="6">
    <location>
        <begin position="329"/>
        <end position="405"/>
    </location>
</feature>
<evidence type="ECO:0000256" key="2">
    <source>
        <dbReference type="ARBA" id="ARBA00010869"/>
    </source>
</evidence>
<dbReference type="OrthoDB" id="9811476at2"/>
<dbReference type="InterPro" id="IPR005789">
    <property type="entry name" value="Thr_deHydtase_catblc"/>
</dbReference>
<comment type="catalytic activity">
    <reaction evidence="5">
        <text>L-serine = pyruvate + NH4(+)</text>
        <dbReference type="Rhea" id="RHEA:19169"/>
        <dbReference type="ChEBI" id="CHEBI:15361"/>
        <dbReference type="ChEBI" id="CHEBI:28938"/>
        <dbReference type="ChEBI" id="CHEBI:33384"/>
        <dbReference type="EC" id="4.3.1.17"/>
    </reaction>
</comment>
<evidence type="ECO:0000256" key="4">
    <source>
        <dbReference type="ARBA" id="ARBA00023239"/>
    </source>
</evidence>
<dbReference type="eggNOG" id="COG1171">
    <property type="taxonomic scope" value="Bacteria"/>
</dbReference>
<dbReference type="GO" id="GO:0009097">
    <property type="term" value="P:isoleucine biosynthetic process"/>
    <property type="evidence" value="ECO:0007669"/>
    <property type="project" value="TreeGrafter"/>
</dbReference>
<dbReference type="NCBIfam" id="NF005600">
    <property type="entry name" value="PRK07334.1"/>
    <property type="match status" value="1"/>
</dbReference>
<dbReference type="GO" id="GO:0030170">
    <property type="term" value="F:pyridoxal phosphate binding"/>
    <property type="evidence" value="ECO:0007669"/>
    <property type="project" value="UniProtKB-ARBA"/>
</dbReference>
<dbReference type="SUPFAM" id="SSF53686">
    <property type="entry name" value="Tryptophan synthase beta subunit-like PLP-dependent enzymes"/>
    <property type="match status" value="1"/>
</dbReference>
<dbReference type="InterPro" id="IPR002912">
    <property type="entry name" value="ACT_dom"/>
</dbReference>
<dbReference type="GO" id="GO:0006567">
    <property type="term" value="P:L-threonine catabolic process"/>
    <property type="evidence" value="ECO:0007669"/>
    <property type="project" value="InterPro"/>
</dbReference>
<name>A0A157PVC7_9BORD</name>
<dbReference type="Gene3D" id="3.40.50.1100">
    <property type="match status" value="2"/>
</dbReference>
<evidence type="ECO:0000256" key="5">
    <source>
        <dbReference type="ARBA" id="ARBA00049406"/>
    </source>
</evidence>
<dbReference type="CDD" id="cd01562">
    <property type="entry name" value="Thr-dehyd"/>
    <property type="match status" value="1"/>
</dbReference>
<dbReference type="InterPro" id="IPR036052">
    <property type="entry name" value="TrpB-like_PALP_sf"/>
</dbReference>
<dbReference type="FunFam" id="3.40.50.1100:FF:000007">
    <property type="entry name" value="L-threonine dehydratase catabolic TdcB"/>
    <property type="match status" value="1"/>
</dbReference>
<dbReference type="GeneID" id="56588382"/>
<dbReference type="Proteomes" id="UP000076825">
    <property type="component" value="Chromosome 1"/>
</dbReference>
<dbReference type="GO" id="GO:0003941">
    <property type="term" value="F:L-serine ammonia-lyase activity"/>
    <property type="evidence" value="ECO:0007669"/>
    <property type="project" value="UniProtKB-EC"/>
</dbReference>
<reference evidence="7 8" key="1">
    <citation type="submission" date="2016-04" db="EMBL/GenBank/DDBJ databases">
        <authorList>
            <consortium name="Pathogen Informatics"/>
        </authorList>
    </citation>
    <scope>NUCLEOTIDE SEQUENCE [LARGE SCALE GENOMIC DNA]</scope>
    <source>
        <strain evidence="7 8">H044680328</strain>
    </source>
</reference>
<dbReference type="EC" id="4.3.1.19" evidence="7"/>
<dbReference type="GO" id="GO:0006565">
    <property type="term" value="P:L-serine catabolic process"/>
    <property type="evidence" value="ECO:0007669"/>
    <property type="project" value="TreeGrafter"/>
</dbReference>
<dbReference type="PROSITE" id="PS51671">
    <property type="entry name" value="ACT"/>
    <property type="match status" value="1"/>
</dbReference>
<dbReference type="NCBIfam" id="TIGR01127">
    <property type="entry name" value="ilvA_1Cterm"/>
    <property type="match status" value="1"/>
</dbReference>
<accession>A0A157PVC7</accession>